<proteinExistence type="inferred from homology"/>
<evidence type="ECO:0000313" key="3">
    <source>
        <dbReference type="EMBL" id="SDJ64047.1"/>
    </source>
</evidence>
<protein>
    <submittedName>
        <fullName evidence="3">Transposase</fullName>
    </submittedName>
</protein>
<keyword evidence="4" id="KW-1185">Reference proteome</keyword>
<dbReference type="SUPFAM" id="SSF53098">
    <property type="entry name" value="Ribonuclease H-like"/>
    <property type="match status" value="1"/>
</dbReference>
<dbReference type="InterPro" id="IPR054353">
    <property type="entry name" value="IstA-like_C"/>
</dbReference>
<dbReference type="Pfam" id="PF00665">
    <property type="entry name" value="rve"/>
    <property type="match status" value="1"/>
</dbReference>
<dbReference type="AlphaFoldDB" id="A0A1G8VDR9"/>
<name>A0A1G8VDR9_9RHOB</name>
<organism evidence="3 4">
    <name type="scientific">Salipiger marinus</name>
    <dbReference type="NCBI Taxonomy" id="555512"/>
    <lineage>
        <taxon>Bacteria</taxon>
        <taxon>Pseudomonadati</taxon>
        <taxon>Pseudomonadota</taxon>
        <taxon>Alphaproteobacteria</taxon>
        <taxon>Rhodobacterales</taxon>
        <taxon>Roseobacteraceae</taxon>
        <taxon>Salipiger</taxon>
    </lineage>
</organism>
<dbReference type="EMBL" id="FNEJ01000092">
    <property type="protein sequence ID" value="SDJ64047.1"/>
    <property type="molecule type" value="Genomic_DNA"/>
</dbReference>
<dbReference type="GO" id="GO:0015074">
    <property type="term" value="P:DNA integration"/>
    <property type="evidence" value="ECO:0007669"/>
    <property type="project" value="InterPro"/>
</dbReference>
<dbReference type="GO" id="GO:0003676">
    <property type="term" value="F:nucleic acid binding"/>
    <property type="evidence" value="ECO:0007669"/>
    <property type="project" value="InterPro"/>
</dbReference>
<evidence type="ECO:0000259" key="2">
    <source>
        <dbReference type="PROSITE" id="PS50994"/>
    </source>
</evidence>
<sequence>ERGLEAPVYGPREPEERLADKYGAYLVDRLSAWPGLSARRLHREIKAMGFEGAYSTLTEYLRLIRPVAPRQFERRFETPAGQQAQVDFAEFQVAFTLEPGITRKVWLFSMVLGHSRWLWGRFCPNQTLETVMRCHIAAFDAMGGACGEVLYDRMKTAVIGEDAAGVVTYNASLVALLAHYGSAPRACQPYRAKTKGKVERPFRYVRQDFFLGRSFRDLDDLNAQFEEWRITIANPRVHATTQQVVDEHFADEQPHLVALPTRPYDAVLTVERRISHEGMVAVGGNQYSVPDTTRRRIVEVQNHPAEVRIFEDGELIASHPVLEGKNQKRVDPSHRKPVPVARRAVLDRPSPADTAVLRRPLAFYEAVGQRLARQPEGRP</sequence>
<dbReference type="Proteomes" id="UP000199093">
    <property type="component" value="Unassembled WGS sequence"/>
</dbReference>
<feature type="domain" description="Integrase catalytic" evidence="2">
    <location>
        <begin position="75"/>
        <end position="253"/>
    </location>
</feature>
<dbReference type="InterPro" id="IPR012337">
    <property type="entry name" value="RNaseH-like_sf"/>
</dbReference>
<evidence type="ECO:0000313" key="4">
    <source>
        <dbReference type="Proteomes" id="UP000199093"/>
    </source>
</evidence>
<dbReference type="PANTHER" id="PTHR35004:SF6">
    <property type="entry name" value="TRANSPOSASE"/>
    <property type="match status" value="1"/>
</dbReference>
<dbReference type="STRING" id="555512.SAMN04487993_10922"/>
<dbReference type="OrthoDB" id="2065409at2"/>
<dbReference type="Gene3D" id="3.30.420.10">
    <property type="entry name" value="Ribonuclease H-like superfamily/Ribonuclease H"/>
    <property type="match status" value="1"/>
</dbReference>
<gene>
    <name evidence="3" type="ORF">SAMN04487993_10922</name>
</gene>
<evidence type="ECO:0000256" key="1">
    <source>
        <dbReference type="ARBA" id="ARBA00009277"/>
    </source>
</evidence>
<dbReference type="NCBIfam" id="NF033546">
    <property type="entry name" value="transpos_IS21"/>
    <property type="match status" value="1"/>
</dbReference>
<accession>A0A1G8VDR9</accession>
<dbReference type="PROSITE" id="PS50994">
    <property type="entry name" value="INTEGRASE"/>
    <property type="match status" value="1"/>
</dbReference>
<feature type="non-terminal residue" evidence="3">
    <location>
        <position position="1"/>
    </location>
</feature>
<dbReference type="Pfam" id="PF22483">
    <property type="entry name" value="Mu-transpos_C_2"/>
    <property type="match status" value="1"/>
</dbReference>
<dbReference type="InterPro" id="IPR036397">
    <property type="entry name" value="RNaseH_sf"/>
</dbReference>
<dbReference type="PANTHER" id="PTHR35004">
    <property type="entry name" value="TRANSPOSASE RV3428C-RELATED"/>
    <property type="match status" value="1"/>
</dbReference>
<dbReference type="RefSeq" id="WP_089852613.1">
    <property type="nucleotide sequence ID" value="NZ_FNEJ01000092.1"/>
</dbReference>
<comment type="similarity">
    <text evidence="1">Belongs to the transposase IS21/IS408/IS1162 family.</text>
</comment>
<dbReference type="InterPro" id="IPR001584">
    <property type="entry name" value="Integrase_cat-core"/>
</dbReference>
<reference evidence="3 4" key="1">
    <citation type="submission" date="2016-10" db="EMBL/GenBank/DDBJ databases">
        <authorList>
            <person name="de Groot N.N."/>
        </authorList>
    </citation>
    <scope>NUCLEOTIDE SEQUENCE [LARGE SCALE GENOMIC DNA]</scope>
    <source>
        <strain evidence="3 4">DSM 26424</strain>
    </source>
</reference>